<evidence type="ECO:0000259" key="3">
    <source>
        <dbReference type="Pfam" id="PF00881"/>
    </source>
</evidence>
<dbReference type="InterPro" id="IPR000415">
    <property type="entry name" value="Nitroreductase-like"/>
</dbReference>
<dbReference type="Pfam" id="PF00881">
    <property type="entry name" value="Nitroreductase"/>
    <property type="match status" value="1"/>
</dbReference>
<dbReference type="PANTHER" id="PTHR43673">
    <property type="entry name" value="NAD(P)H NITROREDUCTASE YDGI-RELATED"/>
    <property type="match status" value="1"/>
</dbReference>
<dbReference type="InterPro" id="IPR029479">
    <property type="entry name" value="Nitroreductase"/>
</dbReference>
<sequence>DFSVYIKNTGNSDLESLIYKLRKDYHKIEKGLTLKPRKDFFGKKVIYNIILNTQLLISKSPHNEEISNAINVLTHYLNAHNNAPQLDYIKEFINKNEVKITPLSSPLIINPSITDKCRSSYAEVLKTRKSVRYYQNKLVDIGAISASVELATLTPSVCNRQSWRVHLIQNKNIINKLLSLQNGNTGFGNAVQNLIIITGCINSCLSPKERNQLWFDSGLFSMNLVNSLHSNNIASCFLNWCEEKDSNYKIQKILNIPPYEIPTVYISLGYYEQDTEVCHSPRKSIINTLKIHN</sequence>
<dbReference type="SUPFAM" id="SSF55469">
    <property type="entry name" value="FMN-dependent nitroreductase-like"/>
    <property type="match status" value="1"/>
</dbReference>
<organism evidence="4">
    <name type="scientific">Providencia stuartii</name>
    <dbReference type="NCBI Taxonomy" id="588"/>
    <lineage>
        <taxon>Bacteria</taxon>
        <taxon>Pseudomonadati</taxon>
        <taxon>Pseudomonadota</taxon>
        <taxon>Gammaproteobacteria</taxon>
        <taxon>Enterobacterales</taxon>
        <taxon>Morganellaceae</taxon>
        <taxon>Providencia</taxon>
    </lineage>
</organism>
<dbReference type="CDD" id="cd02062">
    <property type="entry name" value="Nitro_FMN_reductase"/>
    <property type="match status" value="1"/>
</dbReference>
<evidence type="ECO:0000313" key="4">
    <source>
        <dbReference type="EMBL" id="EMP9434936.1"/>
    </source>
</evidence>
<feature type="non-terminal residue" evidence="4">
    <location>
        <position position="1"/>
    </location>
</feature>
<dbReference type="GO" id="GO:0016491">
    <property type="term" value="F:oxidoreductase activity"/>
    <property type="evidence" value="ECO:0007669"/>
    <property type="project" value="UniProtKB-KW"/>
</dbReference>
<proteinExistence type="inferred from homology"/>
<keyword evidence="2" id="KW-0560">Oxidoreductase</keyword>
<evidence type="ECO:0000256" key="1">
    <source>
        <dbReference type="ARBA" id="ARBA00007118"/>
    </source>
</evidence>
<dbReference type="PANTHER" id="PTHR43673:SF10">
    <property type="entry name" value="NADH DEHYDROGENASE_NAD(P)H NITROREDUCTASE XCC3605-RELATED"/>
    <property type="match status" value="1"/>
</dbReference>
<gene>
    <name evidence="4" type="ORF">JRA39_004079</name>
</gene>
<name>A0AAI9I4G6_PROST</name>
<feature type="domain" description="Nitroreductase" evidence="3">
    <location>
        <begin position="125"/>
        <end position="179"/>
    </location>
</feature>
<dbReference type="AlphaFoldDB" id="A0AAI9I4G6"/>
<dbReference type="Gene3D" id="3.40.109.10">
    <property type="entry name" value="NADH Oxidase"/>
    <property type="match status" value="1"/>
</dbReference>
<reference evidence="4" key="1">
    <citation type="submission" date="2024-02" db="EMBL/GenBank/DDBJ databases">
        <authorList>
            <consortium name="Clinical and Environmental Microbiology Branch: Whole genome sequencing antimicrobial resistance pathogens in the healthcare setting"/>
        </authorList>
    </citation>
    <scope>NUCLEOTIDE SEQUENCE</scope>
    <source>
        <strain evidence="4">2020GO-00142</strain>
    </source>
</reference>
<evidence type="ECO:0000256" key="2">
    <source>
        <dbReference type="ARBA" id="ARBA00023002"/>
    </source>
</evidence>
<dbReference type="EMBL" id="AAZDVE040000066">
    <property type="protein sequence ID" value="EMP9434936.1"/>
    <property type="molecule type" value="Genomic_DNA"/>
</dbReference>
<accession>A0AAI9I4G6</accession>
<comment type="caution">
    <text evidence="4">The sequence shown here is derived from an EMBL/GenBank/DDBJ whole genome shotgun (WGS) entry which is preliminary data.</text>
</comment>
<protein>
    <submittedName>
        <fullName evidence="4">Nitroreductase family protein</fullName>
    </submittedName>
</protein>
<comment type="similarity">
    <text evidence="1">Belongs to the nitroreductase family.</text>
</comment>